<evidence type="ECO:0000313" key="5">
    <source>
        <dbReference type="Proteomes" id="UP000893823"/>
    </source>
</evidence>
<evidence type="ECO:0000313" key="3">
    <source>
        <dbReference type="EMBL" id="SDR75394.1"/>
    </source>
</evidence>
<feature type="transmembrane region" description="Helical" evidence="1">
    <location>
        <begin position="84"/>
        <end position="105"/>
    </location>
</feature>
<reference evidence="2" key="3">
    <citation type="submission" date="2022-06" db="EMBL/GenBank/DDBJ databases">
        <title>Genomic Encyclopedia of Type Strains, Phase III (KMG-III): the genomes of soil and plant-associated and newly described type strains.</title>
        <authorList>
            <person name="Whitman W."/>
        </authorList>
    </citation>
    <scope>NUCLEOTIDE SEQUENCE</scope>
    <source>
        <strain evidence="2">CPCC 202695</strain>
    </source>
</reference>
<sequence>MTAGPAGPAATWARDASGGDVQYRISELDRAAIGSQPGYAARVEALVSATVAELRRSKVEAIGRMAEQDGSAAAELGRSGARTAALVLGMLASCFAAAFHLGRAVFDAVDVLPWITVLVWVAAILVAVALLPLRRDAAPTSGVVALAWSAAVLCGAALVLSAVLGSVTADTAALFAVALGGVLALVAIAAAASVVANRVPSEVRAATARRMGEFALAQGESAAGILDRALGRLRAEWAAVDPRDRERVEADLDAAYGILGDRGFDAPRRAEVPGGLVLTRTAVAASRELASALTARRS</sequence>
<feature type="transmembrane region" description="Helical" evidence="1">
    <location>
        <begin position="173"/>
        <end position="196"/>
    </location>
</feature>
<organism evidence="3 4">
    <name type="scientific">Agromyces flavus</name>
    <dbReference type="NCBI Taxonomy" id="589382"/>
    <lineage>
        <taxon>Bacteria</taxon>
        <taxon>Bacillati</taxon>
        <taxon>Actinomycetota</taxon>
        <taxon>Actinomycetes</taxon>
        <taxon>Micrococcales</taxon>
        <taxon>Microbacteriaceae</taxon>
        <taxon>Agromyces</taxon>
    </lineage>
</organism>
<reference evidence="4" key="1">
    <citation type="submission" date="2016-10" db="EMBL/GenBank/DDBJ databases">
        <authorList>
            <person name="Varghese N."/>
            <person name="Submissions S."/>
        </authorList>
    </citation>
    <scope>NUCLEOTIDE SEQUENCE [LARGE SCALE GENOMIC DNA]</scope>
    <source>
        <strain evidence="4">CPCC 202695</strain>
    </source>
</reference>
<keyword evidence="1" id="KW-1133">Transmembrane helix</keyword>
<evidence type="ECO:0000313" key="4">
    <source>
        <dbReference type="Proteomes" id="UP000199482"/>
    </source>
</evidence>
<dbReference type="AlphaFoldDB" id="A0A1H1LLF2"/>
<feature type="transmembrane region" description="Helical" evidence="1">
    <location>
        <begin position="111"/>
        <end position="131"/>
    </location>
</feature>
<accession>A0A1H1LLF2</accession>
<proteinExistence type="predicted"/>
<reference evidence="3" key="2">
    <citation type="submission" date="2016-10" db="EMBL/GenBank/DDBJ databases">
        <authorList>
            <person name="de Groot N.N."/>
        </authorList>
    </citation>
    <scope>NUCLEOTIDE SEQUENCE [LARGE SCALE GENOMIC DNA]</scope>
    <source>
        <strain evidence="3">CPCC 202695</strain>
    </source>
</reference>
<evidence type="ECO:0000313" key="2">
    <source>
        <dbReference type="EMBL" id="MCP2368555.1"/>
    </source>
</evidence>
<evidence type="ECO:0000256" key="1">
    <source>
        <dbReference type="SAM" id="Phobius"/>
    </source>
</evidence>
<protein>
    <submittedName>
        <fullName evidence="3">Uncharacterized protein</fullName>
    </submittedName>
</protein>
<dbReference type="STRING" id="589382.SAMN04489721_0184"/>
<gene>
    <name evidence="2" type="ORF">BCL57_002731</name>
    <name evidence="3" type="ORF">SAMN04489721_0184</name>
</gene>
<dbReference type="EMBL" id="SODL02000005">
    <property type="protein sequence ID" value="MCP2368555.1"/>
    <property type="molecule type" value="Genomic_DNA"/>
</dbReference>
<feature type="transmembrane region" description="Helical" evidence="1">
    <location>
        <begin position="143"/>
        <end position="167"/>
    </location>
</feature>
<keyword evidence="5" id="KW-1185">Reference proteome</keyword>
<dbReference type="RefSeq" id="WP_092668500.1">
    <property type="nucleotide sequence ID" value="NZ_BMDN01000005.1"/>
</dbReference>
<dbReference type="Proteomes" id="UP000893823">
    <property type="component" value="Unassembled WGS sequence"/>
</dbReference>
<keyword evidence="1" id="KW-0472">Membrane</keyword>
<dbReference type="EMBL" id="LT629755">
    <property type="protein sequence ID" value="SDR75394.1"/>
    <property type="molecule type" value="Genomic_DNA"/>
</dbReference>
<dbReference type="Proteomes" id="UP000199482">
    <property type="component" value="Chromosome I"/>
</dbReference>
<name>A0A1H1LLF2_9MICO</name>
<keyword evidence="1" id="KW-0812">Transmembrane</keyword>